<dbReference type="RefSeq" id="WP_090121059.1">
    <property type="nucleotide sequence ID" value="NZ_FNNJ01000002.1"/>
</dbReference>
<dbReference type="EMBL" id="FNNJ01000002">
    <property type="protein sequence ID" value="SDW81848.1"/>
    <property type="molecule type" value="Genomic_DNA"/>
</dbReference>
<protein>
    <submittedName>
        <fullName evidence="1">Uncharacterized protein</fullName>
    </submittedName>
</protein>
<gene>
    <name evidence="1" type="ORF">SAMN05444411_102239</name>
</gene>
<reference evidence="1 2" key="1">
    <citation type="submission" date="2016-10" db="EMBL/GenBank/DDBJ databases">
        <authorList>
            <person name="de Groot N.N."/>
        </authorList>
    </citation>
    <scope>NUCLEOTIDE SEQUENCE [LARGE SCALE GENOMIC DNA]</scope>
    <source>
        <strain evidence="1 2">DSM 24956</strain>
    </source>
</reference>
<sequence length="152" mass="17803">MKNSGKINFTFLKELNSNIKSNDDTLRENAFKTLNALELQDQNPGIQMYAVYLMGKHHYLNAKSGKVLENYYKAHQSFKKVFKIARIHRVNVKNPKYYFKYAESALRLSQHVWCLHEQERLVTLAKNISDNSLKNLFPNSSSFKWLKNTLDS</sequence>
<proteinExistence type="predicted"/>
<evidence type="ECO:0000313" key="2">
    <source>
        <dbReference type="Proteomes" id="UP000199595"/>
    </source>
</evidence>
<keyword evidence="2" id="KW-1185">Reference proteome</keyword>
<organism evidence="1 2">
    <name type="scientific">Lutibacter oricola</name>
    <dbReference type="NCBI Taxonomy" id="762486"/>
    <lineage>
        <taxon>Bacteria</taxon>
        <taxon>Pseudomonadati</taxon>
        <taxon>Bacteroidota</taxon>
        <taxon>Flavobacteriia</taxon>
        <taxon>Flavobacteriales</taxon>
        <taxon>Flavobacteriaceae</taxon>
        <taxon>Lutibacter</taxon>
    </lineage>
</organism>
<accession>A0A1H2WMW7</accession>
<evidence type="ECO:0000313" key="1">
    <source>
        <dbReference type="EMBL" id="SDW81848.1"/>
    </source>
</evidence>
<name>A0A1H2WMW7_9FLAO</name>
<dbReference type="AlphaFoldDB" id="A0A1H2WMW7"/>
<dbReference type="STRING" id="762486.SAMN05444411_102239"/>
<dbReference type="Proteomes" id="UP000199595">
    <property type="component" value="Unassembled WGS sequence"/>
</dbReference>